<feature type="transmembrane region" description="Helical" evidence="10">
    <location>
        <begin position="556"/>
        <end position="578"/>
    </location>
</feature>
<reference evidence="11 12" key="1">
    <citation type="journal article" date="2023" name="Hortic Res">
        <title>Pangenome of water caltrop reveals structural variations and asymmetric subgenome divergence after allopolyploidization.</title>
        <authorList>
            <person name="Zhang X."/>
            <person name="Chen Y."/>
            <person name="Wang L."/>
            <person name="Yuan Y."/>
            <person name="Fang M."/>
            <person name="Shi L."/>
            <person name="Lu R."/>
            <person name="Comes H.P."/>
            <person name="Ma Y."/>
            <person name="Chen Y."/>
            <person name="Huang G."/>
            <person name="Zhou Y."/>
            <person name="Zheng Z."/>
            <person name="Qiu Y."/>
        </authorList>
    </citation>
    <scope>NUCLEOTIDE SEQUENCE [LARGE SCALE GENOMIC DNA]</scope>
    <source>
        <strain evidence="11">F231</strain>
    </source>
</reference>
<feature type="transmembrane region" description="Helical" evidence="10">
    <location>
        <begin position="74"/>
        <end position="93"/>
    </location>
</feature>
<feature type="transmembrane region" description="Helical" evidence="10">
    <location>
        <begin position="145"/>
        <end position="166"/>
    </location>
</feature>
<dbReference type="AlphaFoldDB" id="A0AAN7M403"/>
<keyword evidence="5" id="KW-0571">Peptide transport</keyword>
<evidence type="ECO:0008006" key="13">
    <source>
        <dbReference type="Google" id="ProtNLM"/>
    </source>
</evidence>
<feature type="transmembrane region" description="Helical" evidence="10">
    <location>
        <begin position="471"/>
        <end position="492"/>
    </location>
</feature>
<dbReference type="EMBL" id="JAXQNO010000005">
    <property type="protein sequence ID" value="KAK4798249.1"/>
    <property type="molecule type" value="Genomic_DNA"/>
</dbReference>
<proteinExistence type="inferred from homology"/>
<dbReference type="NCBIfam" id="TIGR00728">
    <property type="entry name" value="OPT_sfam"/>
    <property type="match status" value="1"/>
</dbReference>
<evidence type="ECO:0000256" key="9">
    <source>
        <dbReference type="SAM" id="MobiDB-lite"/>
    </source>
</evidence>
<evidence type="ECO:0000256" key="1">
    <source>
        <dbReference type="ARBA" id="ARBA00004141"/>
    </source>
</evidence>
<evidence type="ECO:0000256" key="5">
    <source>
        <dbReference type="ARBA" id="ARBA00022856"/>
    </source>
</evidence>
<feature type="transmembrane region" description="Helical" evidence="10">
    <location>
        <begin position="512"/>
        <end position="530"/>
    </location>
</feature>
<dbReference type="PANTHER" id="PTHR22601">
    <property type="entry name" value="ISP4 LIKE PROTEIN"/>
    <property type="match status" value="1"/>
</dbReference>
<keyword evidence="3" id="KW-0813">Transport</keyword>
<comment type="subcellular location">
    <subcellularLocation>
        <location evidence="1">Membrane</location>
        <topology evidence="1">Multi-pass membrane protein</topology>
    </subcellularLocation>
</comment>
<dbReference type="InterPro" id="IPR004813">
    <property type="entry name" value="OPT"/>
</dbReference>
<evidence type="ECO:0000256" key="3">
    <source>
        <dbReference type="ARBA" id="ARBA00022448"/>
    </source>
</evidence>
<keyword evidence="7 10" id="KW-1133">Transmembrane helix</keyword>
<gene>
    <name evidence="11" type="ORF">SAY86_030575</name>
</gene>
<feature type="transmembrane region" description="Helical" evidence="10">
    <location>
        <begin position="444"/>
        <end position="464"/>
    </location>
</feature>
<comment type="caution">
    <text evidence="11">The sequence shown here is derived from an EMBL/GenBank/DDBJ whole genome shotgun (WGS) entry which is preliminary data.</text>
</comment>
<keyword evidence="12" id="KW-1185">Reference proteome</keyword>
<evidence type="ECO:0000256" key="8">
    <source>
        <dbReference type="ARBA" id="ARBA00023136"/>
    </source>
</evidence>
<dbReference type="GO" id="GO:0015031">
    <property type="term" value="P:protein transport"/>
    <property type="evidence" value="ECO:0007669"/>
    <property type="project" value="UniProtKB-KW"/>
</dbReference>
<evidence type="ECO:0000256" key="2">
    <source>
        <dbReference type="ARBA" id="ARBA00005484"/>
    </source>
</evidence>
<evidence type="ECO:0000313" key="12">
    <source>
        <dbReference type="Proteomes" id="UP001346149"/>
    </source>
</evidence>
<feature type="transmembrane region" description="Helical" evidence="10">
    <location>
        <begin position="236"/>
        <end position="254"/>
    </location>
</feature>
<name>A0AAN7M403_TRANT</name>
<evidence type="ECO:0000256" key="6">
    <source>
        <dbReference type="ARBA" id="ARBA00022927"/>
    </source>
</evidence>
<feature type="transmembrane region" description="Helical" evidence="10">
    <location>
        <begin position="105"/>
        <end position="125"/>
    </location>
</feature>
<feature type="transmembrane region" description="Helical" evidence="10">
    <location>
        <begin position="178"/>
        <end position="196"/>
    </location>
</feature>
<evidence type="ECO:0000256" key="7">
    <source>
        <dbReference type="ARBA" id="ARBA00022989"/>
    </source>
</evidence>
<dbReference type="NCBIfam" id="TIGR00727">
    <property type="entry name" value="ISP4_OPT"/>
    <property type="match status" value="1"/>
</dbReference>
<dbReference type="Pfam" id="PF03169">
    <property type="entry name" value="OPT"/>
    <property type="match status" value="1"/>
</dbReference>
<comment type="similarity">
    <text evidence="2">Belongs to the oligopeptide OPT transporter (TC 2.A.67.1) family.</text>
</comment>
<evidence type="ECO:0000256" key="4">
    <source>
        <dbReference type="ARBA" id="ARBA00022692"/>
    </source>
</evidence>
<dbReference type="Proteomes" id="UP001346149">
    <property type="component" value="Unassembled WGS sequence"/>
</dbReference>
<accession>A0AAN7M403</accession>
<feature type="region of interest" description="Disordered" evidence="9">
    <location>
        <begin position="1"/>
        <end position="47"/>
    </location>
</feature>
<evidence type="ECO:0000256" key="10">
    <source>
        <dbReference type="SAM" id="Phobius"/>
    </source>
</evidence>
<dbReference type="GO" id="GO:0035673">
    <property type="term" value="F:oligopeptide transmembrane transporter activity"/>
    <property type="evidence" value="ECO:0007669"/>
    <property type="project" value="InterPro"/>
</dbReference>
<sequence>MGSGQHEIITPLIVKQPQQGQAHYPGGLSSGSEDRPPPPSHGVGDAENSPIEQVALTVPATDDSTLPAVTFRTLVLGILACSLLSFLNQFFWYRREPLSLTSISAQIAVVPFGHLLASVLPRRVFFPGRRWEFTLNPGPFNVKEHVLITIFANAGAGNVYSIHIVSAVKIFYRREMPFLVALIVVLTTQVLGFGWAGVFRRYLVEPAAMWWPQNLVQVSLFRALHEKEHRPKGGRLTRNHFFLIAFLCSFSYYVLPGYLFPMLSSISWICWIFPSSVIAQQLGSGLHGLGIGAFGLDWASISSYLGSPLASPWFATANIAIGFVLVTYVITPIAYWLNIYKARTFPIFSDALFKSDGQHYNISSIIDSNFHLDVNAYEKEGPLYLSIFFAMYYGIGFACLTATVVHVFLFHGRDIWQLSMSAFNEKKMDVHAKLMRRYKQVPEWWFTCILLLSITVAVLACEYFKDQLQLPWWGILLACGVAIFFTLPVGVITATTNQTPALNVITEYIIGYIYPGYPVANILFKVYGYISMKQGITFLQDFKLGHYMKIPPRSMFMAQVVGTVIASLVHLTTAWWLMGTIPNICDKAQLPAARGHALATTCSMTPR</sequence>
<evidence type="ECO:0000313" key="11">
    <source>
        <dbReference type="EMBL" id="KAK4798249.1"/>
    </source>
</evidence>
<dbReference type="InterPro" id="IPR004648">
    <property type="entry name" value="Oligpept_transpt"/>
</dbReference>
<feature type="transmembrane region" description="Helical" evidence="10">
    <location>
        <begin position="313"/>
        <end position="337"/>
    </location>
</feature>
<keyword evidence="4 10" id="KW-0812">Transmembrane</keyword>
<keyword evidence="8 10" id="KW-0472">Membrane</keyword>
<keyword evidence="6" id="KW-0653">Protein transport</keyword>
<organism evidence="11 12">
    <name type="scientific">Trapa natans</name>
    <name type="common">Water chestnut</name>
    <dbReference type="NCBI Taxonomy" id="22666"/>
    <lineage>
        <taxon>Eukaryota</taxon>
        <taxon>Viridiplantae</taxon>
        <taxon>Streptophyta</taxon>
        <taxon>Embryophyta</taxon>
        <taxon>Tracheophyta</taxon>
        <taxon>Spermatophyta</taxon>
        <taxon>Magnoliopsida</taxon>
        <taxon>eudicotyledons</taxon>
        <taxon>Gunneridae</taxon>
        <taxon>Pentapetalae</taxon>
        <taxon>rosids</taxon>
        <taxon>malvids</taxon>
        <taxon>Myrtales</taxon>
        <taxon>Lythraceae</taxon>
        <taxon>Trapa</taxon>
    </lineage>
</organism>
<dbReference type="GO" id="GO:0016020">
    <property type="term" value="C:membrane"/>
    <property type="evidence" value="ECO:0007669"/>
    <property type="project" value="UniProtKB-SubCell"/>
</dbReference>
<feature type="transmembrane region" description="Helical" evidence="10">
    <location>
        <begin position="383"/>
        <end position="410"/>
    </location>
</feature>
<protein>
    <recommendedName>
        <fullName evidence="13">Oligopeptide transporter 7</fullName>
    </recommendedName>
</protein>